<evidence type="ECO:0000313" key="2">
    <source>
        <dbReference type="Proteomes" id="UP001363622"/>
    </source>
</evidence>
<accession>A0ABR1KRX0</accession>
<organism evidence="1 2">
    <name type="scientific">Phyllosticta citriasiana</name>
    <dbReference type="NCBI Taxonomy" id="595635"/>
    <lineage>
        <taxon>Eukaryota</taxon>
        <taxon>Fungi</taxon>
        <taxon>Dikarya</taxon>
        <taxon>Ascomycota</taxon>
        <taxon>Pezizomycotina</taxon>
        <taxon>Dothideomycetes</taxon>
        <taxon>Dothideomycetes incertae sedis</taxon>
        <taxon>Botryosphaeriales</taxon>
        <taxon>Phyllostictaceae</taxon>
        <taxon>Phyllosticta</taxon>
    </lineage>
</organism>
<reference evidence="1 2" key="1">
    <citation type="submission" date="2024-04" db="EMBL/GenBank/DDBJ databases">
        <title>Phyllosticta paracitricarpa is synonymous to the EU quarantine fungus P. citricarpa based on phylogenomic analyses.</title>
        <authorList>
            <consortium name="Lawrence Berkeley National Laboratory"/>
            <person name="Van Ingen-Buijs V.A."/>
            <person name="Van Westerhoven A.C."/>
            <person name="Haridas S."/>
            <person name="Skiadas P."/>
            <person name="Martin F."/>
            <person name="Groenewald J.Z."/>
            <person name="Crous P.W."/>
            <person name="Seidl M.F."/>
        </authorList>
    </citation>
    <scope>NUCLEOTIDE SEQUENCE [LARGE SCALE GENOMIC DNA]</scope>
    <source>
        <strain evidence="1 2">CBS 123371</strain>
    </source>
</reference>
<dbReference type="EMBL" id="JBBPHU010000003">
    <property type="protein sequence ID" value="KAK7520197.1"/>
    <property type="molecule type" value="Genomic_DNA"/>
</dbReference>
<proteinExistence type="predicted"/>
<comment type="caution">
    <text evidence="1">The sequence shown here is derived from an EMBL/GenBank/DDBJ whole genome shotgun (WGS) entry which is preliminary data.</text>
</comment>
<evidence type="ECO:0000313" key="1">
    <source>
        <dbReference type="EMBL" id="KAK7520197.1"/>
    </source>
</evidence>
<name>A0ABR1KRX0_9PEZI</name>
<gene>
    <name evidence="1" type="ORF">IWZ03DRAFT_358299</name>
</gene>
<keyword evidence="2" id="KW-1185">Reference proteome</keyword>
<sequence>MPSITKLLFNTLSGLSKGNTWQKLTKVTVSPGKTVYPLGAKEQKRLGWRLDYDGEVKIGEIVFNKLQLKLNAGDIPATLKHLRDKKGGTHAKDGDLEDVKTAIDEGLEKMQEDE</sequence>
<dbReference type="Proteomes" id="UP001363622">
    <property type="component" value="Unassembled WGS sequence"/>
</dbReference>
<protein>
    <submittedName>
        <fullName evidence="1">Uncharacterized protein</fullName>
    </submittedName>
</protein>